<evidence type="ECO:0000313" key="2">
    <source>
        <dbReference type="Proteomes" id="UP000479710"/>
    </source>
</evidence>
<dbReference type="Proteomes" id="UP000479710">
    <property type="component" value="Unassembled WGS sequence"/>
</dbReference>
<proteinExistence type="predicted"/>
<name>A0A6G1CVJ7_9ORYZ</name>
<dbReference type="AlphaFoldDB" id="A0A6G1CVJ7"/>
<evidence type="ECO:0000313" key="1">
    <source>
        <dbReference type="EMBL" id="KAF0904150.1"/>
    </source>
</evidence>
<keyword evidence="2" id="KW-1185">Reference proteome</keyword>
<gene>
    <name evidence="1" type="ORF">E2562_032421</name>
</gene>
<sequence length="89" mass="9492">MFPVLVGEAATAVSEASTVPPRGQSSWGGNHCDSHGAVCIKAAMECFKLATSLDDTLFQDSEANYGTQAIKRMGREAMNFSYQDKAQTG</sequence>
<organism evidence="1 2">
    <name type="scientific">Oryza meyeriana var. granulata</name>
    <dbReference type="NCBI Taxonomy" id="110450"/>
    <lineage>
        <taxon>Eukaryota</taxon>
        <taxon>Viridiplantae</taxon>
        <taxon>Streptophyta</taxon>
        <taxon>Embryophyta</taxon>
        <taxon>Tracheophyta</taxon>
        <taxon>Spermatophyta</taxon>
        <taxon>Magnoliopsida</taxon>
        <taxon>Liliopsida</taxon>
        <taxon>Poales</taxon>
        <taxon>Poaceae</taxon>
        <taxon>BOP clade</taxon>
        <taxon>Oryzoideae</taxon>
        <taxon>Oryzeae</taxon>
        <taxon>Oryzinae</taxon>
        <taxon>Oryza</taxon>
        <taxon>Oryza meyeriana</taxon>
    </lineage>
</organism>
<reference evidence="1 2" key="1">
    <citation type="submission" date="2019-11" db="EMBL/GenBank/DDBJ databases">
        <title>Whole genome sequence of Oryza granulata.</title>
        <authorList>
            <person name="Li W."/>
        </authorList>
    </citation>
    <scope>NUCLEOTIDE SEQUENCE [LARGE SCALE GENOMIC DNA]</scope>
    <source>
        <strain evidence="2">cv. Menghai</strain>
        <tissue evidence="1">Leaf</tissue>
    </source>
</reference>
<accession>A0A6G1CVJ7</accession>
<dbReference type="EMBL" id="SPHZ02000008">
    <property type="protein sequence ID" value="KAF0904150.1"/>
    <property type="molecule type" value="Genomic_DNA"/>
</dbReference>
<comment type="caution">
    <text evidence="1">The sequence shown here is derived from an EMBL/GenBank/DDBJ whole genome shotgun (WGS) entry which is preliminary data.</text>
</comment>
<protein>
    <submittedName>
        <fullName evidence="1">Uncharacterized protein</fullName>
    </submittedName>
</protein>